<dbReference type="SMART" id="SM00184">
    <property type="entry name" value="RING"/>
    <property type="match status" value="1"/>
</dbReference>
<dbReference type="SMART" id="SM00744">
    <property type="entry name" value="RINGv"/>
    <property type="match status" value="1"/>
</dbReference>
<dbReference type="InterPro" id="IPR011016">
    <property type="entry name" value="Znf_RING-CH"/>
</dbReference>
<accession>A0AAU9ST18</accession>
<evidence type="ECO:0000256" key="5">
    <source>
        <dbReference type="ARBA" id="ARBA00022833"/>
    </source>
</evidence>
<dbReference type="GO" id="GO:0061630">
    <property type="term" value="F:ubiquitin protein ligase activity"/>
    <property type="evidence" value="ECO:0007669"/>
    <property type="project" value="UniProtKB-EC"/>
</dbReference>
<dbReference type="PANTHER" id="PTHR15710">
    <property type="entry name" value="E3 UBIQUITIN-PROTEIN LIGASE PRAJA"/>
    <property type="match status" value="1"/>
</dbReference>
<gene>
    <name evidence="8" type="ORF">TAV2_LOCUS19139</name>
</gene>
<dbReference type="EC" id="2.3.2.27" evidence="2"/>
<proteinExistence type="predicted"/>
<keyword evidence="3" id="KW-0479">Metal-binding</keyword>
<sequence>MVWYLDVEPASYVSFDLVRSEDQHNNKNFVFDFELVYRLVPEPDSDSDPDEYLDVSDRETRIIHQTYEFDRAWLIGGDRDQIQATIFQILEMIQVPSYRDIVHTLTLDFLDLKKREAMTDSPKVDRVRVEIDVVVYRFPGNDDDDVEVKFSVAPASDDAVEKHFETVVVGNDDEGDCMICMDTIRGGSGVAAGRMPCSHVFHRKCGEEWLRSSGICPVCRAVFPPL</sequence>
<evidence type="ECO:0000256" key="3">
    <source>
        <dbReference type="ARBA" id="ARBA00022723"/>
    </source>
</evidence>
<dbReference type="InterPro" id="IPR013083">
    <property type="entry name" value="Znf_RING/FYVE/PHD"/>
</dbReference>
<evidence type="ECO:0000256" key="1">
    <source>
        <dbReference type="ARBA" id="ARBA00000900"/>
    </source>
</evidence>
<evidence type="ECO:0000256" key="4">
    <source>
        <dbReference type="ARBA" id="ARBA00022771"/>
    </source>
</evidence>
<dbReference type="AlphaFoldDB" id="A0AAU9ST18"/>
<dbReference type="GO" id="GO:0005737">
    <property type="term" value="C:cytoplasm"/>
    <property type="evidence" value="ECO:0007669"/>
    <property type="project" value="TreeGrafter"/>
</dbReference>
<protein>
    <recommendedName>
        <fullName evidence="2">RING-type E3 ubiquitin transferase</fullName>
        <ecNumber evidence="2">2.3.2.27</ecNumber>
    </recommendedName>
</protein>
<evidence type="ECO:0000313" key="9">
    <source>
        <dbReference type="Proteomes" id="UP000836841"/>
    </source>
</evidence>
<keyword evidence="4 6" id="KW-0863">Zinc-finger</keyword>
<name>A0AAU9ST18_THLAR</name>
<organism evidence="8 9">
    <name type="scientific">Thlaspi arvense</name>
    <name type="common">Field penny-cress</name>
    <dbReference type="NCBI Taxonomy" id="13288"/>
    <lineage>
        <taxon>Eukaryota</taxon>
        <taxon>Viridiplantae</taxon>
        <taxon>Streptophyta</taxon>
        <taxon>Embryophyta</taxon>
        <taxon>Tracheophyta</taxon>
        <taxon>Spermatophyta</taxon>
        <taxon>Magnoliopsida</taxon>
        <taxon>eudicotyledons</taxon>
        <taxon>Gunneridae</taxon>
        <taxon>Pentapetalae</taxon>
        <taxon>rosids</taxon>
        <taxon>malvids</taxon>
        <taxon>Brassicales</taxon>
        <taxon>Brassicaceae</taxon>
        <taxon>Thlaspideae</taxon>
        <taxon>Thlaspi</taxon>
    </lineage>
</organism>
<evidence type="ECO:0000256" key="2">
    <source>
        <dbReference type="ARBA" id="ARBA00012483"/>
    </source>
</evidence>
<dbReference type="InterPro" id="IPR001841">
    <property type="entry name" value="Znf_RING"/>
</dbReference>
<dbReference type="Gene3D" id="3.30.40.10">
    <property type="entry name" value="Zinc/RING finger domain, C3HC4 (zinc finger)"/>
    <property type="match status" value="1"/>
</dbReference>
<dbReference type="Pfam" id="PF13639">
    <property type="entry name" value="zf-RING_2"/>
    <property type="match status" value="1"/>
</dbReference>
<dbReference type="GO" id="GO:0008270">
    <property type="term" value="F:zinc ion binding"/>
    <property type="evidence" value="ECO:0007669"/>
    <property type="project" value="UniProtKB-KW"/>
</dbReference>
<dbReference type="GO" id="GO:0016567">
    <property type="term" value="P:protein ubiquitination"/>
    <property type="evidence" value="ECO:0007669"/>
    <property type="project" value="TreeGrafter"/>
</dbReference>
<comment type="catalytic activity">
    <reaction evidence="1">
        <text>S-ubiquitinyl-[E2 ubiquitin-conjugating enzyme]-L-cysteine + [acceptor protein]-L-lysine = [E2 ubiquitin-conjugating enzyme]-L-cysteine + N(6)-ubiquitinyl-[acceptor protein]-L-lysine.</text>
        <dbReference type="EC" id="2.3.2.27"/>
    </reaction>
</comment>
<dbReference type="PANTHER" id="PTHR15710:SF184">
    <property type="entry name" value="RING_U-BOX SUPERFAMILY PROTEIN"/>
    <property type="match status" value="1"/>
</dbReference>
<dbReference type="PROSITE" id="PS50089">
    <property type="entry name" value="ZF_RING_2"/>
    <property type="match status" value="1"/>
</dbReference>
<keyword evidence="9" id="KW-1185">Reference proteome</keyword>
<keyword evidence="5" id="KW-0862">Zinc</keyword>
<evidence type="ECO:0000256" key="6">
    <source>
        <dbReference type="PROSITE-ProRule" id="PRU00175"/>
    </source>
</evidence>
<evidence type="ECO:0000259" key="7">
    <source>
        <dbReference type="PROSITE" id="PS50089"/>
    </source>
</evidence>
<dbReference type="Proteomes" id="UP000836841">
    <property type="component" value="Chromosome 6"/>
</dbReference>
<reference evidence="8 9" key="1">
    <citation type="submission" date="2022-03" db="EMBL/GenBank/DDBJ databases">
        <authorList>
            <person name="Nunn A."/>
            <person name="Chopra R."/>
            <person name="Nunn A."/>
            <person name="Contreras Garrido A."/>
        </authorList>
    </citation>
    <scope>NUCLEOTIDE SEQUENCE [LARGE SCALE GENOMIC DNA]</scope>
</reference>
<evidence type="ECO:0000313" key="8">
    <source>
        <dbReference type="EMBL" id="CAH2071276.1"/>
    </source>
</evidence>
<dbReference type="SUPFAM" id="SSF57850">
    <property type="entry name" value="RING/U-box"/>
    <property type="match status" value="1"/>
</dbReference>
<dbReference type="EMBL" id="OU466862">
    <property type="protein sequence ID" value="CAH2071276.1"/>
    <property type="molecule type" value="Genomic_DNA"/>
</dbReference>
<feature type="domain" description="RING-type" evidence="7">
    <location>
        <begin position="177"/>
        <end position="220"/>
    </location>
</feature>